<dbReference type="Proteomes" id="UP000054279">
    <property type="component" value="Unassembled WGS sequence"/>
</dbReference>
<protein>
    <submittedName>
        <fullName evidence="1">Uncharacterized protein</fullName>
    </submittedName>
</protein>
<organism evidence="1 2">
    <name type="scientific">Sphaerobolus stellatus (strain SS14)</name>
    <dbReference type="NCBI Taxonomy" id="990650"/>
    <lineage>
        <taxon>Eukaryota</taxon>
        <taxon>Fungi</taxon>
        <taxon>Dikarya</taxon>
        <taxon>Basidiomycota</taxon>
        <taxon>Agaricomycotina</taxon>
        <taxon>Agaricomycetes</taxon>
        <taxon>Phallomycetidae</taxon>
        <taxon>Geastrales</taxon>
        <taxon>Sphaerobolaceae</taxon>
        <taxon>Sphaerobolus</taxon>
    </lineage>
</organism>
<evidence type="ECO:0000313" key="1">
    <source>
        <dbReference type="EMBL" id="KIJ28974.1"/>
    </source>
</evidence>
<proteinExistence type="predicted"/>
<gene>
    <name evidence="1" type="ORF">M422DRAFT_102216</name>
</gene>
<evidence type="ECO:0000313" key="2">
    <source>
        <dbReference type="Proteomes" id="UP000054279"/>
    </source>
</evidence>
<keyword evidence="2" id="KW-1185">Reference proteome</keyword>
<name>A0A0C9U442_SPHS4</name>
<dbReference type="EMBL" id="KN837293">
    <property type="protein sequence ID" value="KIJ28974.1"/>
    <property type="molecule type" value="Genomic_DNA"/>
</dbReference>
<reference evidence="1 2" key="1">
    <citation type="submission" date="2014-06" db="EMBL/GenBank/DDBJ databases">
        <title>Evolutionary Origins and Diversification of the Mycorrhizal Mutualists.</title>
        <authorList>
            <consortium name="DOE Joint Genome Institute"/>
            <consortium name="Mycorrhizal Genomics Consortium"/>
            <person name="Kohler A."/>
            <person name="Kuo A."/>
            <person name="Nagy L.G."/>
            <person name="Floudas D."/>
            <person name="Copeland A."/>
            <person name="Barry K.W."/>
            <person name="Cichocki N."/>
            <person name="Veneault-Fourrey C."/>
            <person name="LaButti K."/>
            <person name="Lindquist E.A."/>
            <person name="Lipzen A."/>
            <person name="Lundell T."/>
            <person name="Morin E."/>
            <person name="Murat C."/>
            <person name="Riley R."/>
            <person name="Ohm R."/>
            <person name="Sun H."/>
            <person name="Tunlid A."/>
            <person name="Henrissat B."/>
            <person name="Grigoriev I.V."/>
            <person name="Hibbett D.S."/>
            <person name="Martin F."/>
        </authorList>
    </citation>
    <scope>NUCLEOTIDE SEQUENCE [LARGE SCALE GENOMIC DNA]</scope>
    <source>
        <strain evidence="1 2">SS14</strain>
    </source>
</reference>
<dbReference type="OrthoDB" id="3257409at2759"/>
<feature type="non-terminal residue" evidence="1">
    <location>
        <position position="1"/>
    </location>
</feature>
<sequence>LDQADLDNIKMFALRLESNLSCRATRKFARAFRDRLHIETIYLMQRRVALLSGIKLEVYDCCSNSCYAFMGEYGALTSCPKCGHARWDNNGKPYSHFEYLPIIPRLQGYFRNPDMVEKLLYRSRRDHTPGVYKDFFDGELYQDLLNTTINTSDVTLTGKIFEDPRDIALGLLGDGVQVFKKTK</sequence>
<accession>A0A0C9U442</accession>
<feature type="non-terminal residue" evidence="1">
    <location>
        <position position="183"/>
    </location>
</feature>
<dbReference type="AlphaFoldDB" id="A0A0C9U442"/>
<dbReference type="HOGENOM" id="CLU_007337_2_0_1"/>